<organism evidence="1">
    <name type="scientific">Vibrio cholerae (strain MO10)</name>
    <dbReference type="NCBI Taxonomy" id="345072"/>
    <lineage>
        <taxon>Bacteria</taxon>
        <taxon>Pseudomonadati</taxon>
        <taxon>Pseudomonadota</taxon>
        <taxon>Gammaproteobacteria</taxon>
        <taxon>Vibrionales</taxon>
        <taxon>Vibrionaceae</taxon>
        <taxon>Vibrio</taxon>
    </lineage>
</organism>
<protein>
    <submittedName>
        <fullName evidence="1">Uncharacterized protein</fullName>
    </submittedName>
</protein>
<dbReference type="RefSeq" id="WP_000623886.1">
    <property type="nucleotide sequence ID" value="NZ_CP060094.1"/>
</dbReference>
<dbReference type="AlphaFoldDB" id="A0A0X1L4L7"/>
<reference evidence="1" key="1">
    <citation type="submission" date="2005-09" db="EMBL/GenBank/DDBJ databases">
        <title>Annotation of Vibrio cholerae MO10.</title>
        <authorList>
            <person name="Colwell R."/>
            <person name="Grim C.J."/>
            <person name="Young S."/>
            <person name="Jaffe D."/>
            <person name="Gnerre S."/>
            <person name="Berlin A."/>
            <person name="Heiman D."/>
            <person name="Hepburn T."/>
            <person name="Shea T."/>
            <person name="Sykes S."/>
            <person name="Yandava C."/>
            <person name="Alvarado L."/>
            <person name="Kodira C."/>
            <person name="Borodovsky M."/>
            <person name="Heidelberg J."/>
            <person name="Lander E."/>
            <person name="Galagan J."/>
            <person name="Nusbaum C."/>
            <person name="Birren B."/>
        </authorList>
    </citation>
    <scope>NUCLEOTIDE SEQUENCE [LARGE SCALE GENOMIC DNA]</scope>
    <source>
        <strain evidence="1">MO10</strain>
    </source>
</reference>
<reference evidence="1" key="2">
    <citation type="submission" date="2008-07" db="EMBL/GenBank/DDBJ databases">
        <authorList>
            <consortium name="Broad Institute Genome Sequencing Platform"/>
            <person name="Colwell R."/>
            <person name="Grim C.J."/>
            <person name="Young S."/>
            <person name="Jaffe D."/>
            <person name="Gnerre S."/>
            <person name="Berlin A."/>
            <person name="Heiman D."/>
            <person name="Hepburn T."/>
            <person name="Shea T."/>
            <person name="Sykes S."/>
            <person name="Alvarado L."/>
            <person name="Kodira C."/>
            <person name="Heidelberg J."/>
            <person name="Lander E."/>
            <person name="Galagan J."/>
            <person name="Nusbaum C."/>
            <person name="Birren B."/>
        </authorList>
    </citation>
    <scope>NUCLEOTIDE SEQUENCE [LARGE SCALE GENOMIC DNA]</scope>
    <source>
        <strain evidence="1">MO10</strain>
    </source>
</reference>
<evidence type="ECO:0000313" key="1">
    <source>
        <dbReference type="EMBL" id="EET25505.1"/>
    </source>
</evidence>
<dbReference type="Proteomes" id="UP000004687">
    <property type="component" value="Unassembled WGS sequence"/>
</dbReference>
<proteinExistence type="predicted"/>
<accession>A0A0X1L4L7</accession>
<name>A0A0X1L4L7_VIBCO</name>
<dbReference type="EMBL" id="DS990140">
    <property type="protein sequence ID" value="EET25505.1"/>
    <property type="molecule type" value="Genomic_DNA"/>
</dbReference>
<gene>
    <name evidence="1" type="ORF">VchoM_03532</name>
</gene>
<dbReference type="HOGENOM" id="CLU_045362_0_0_6"/>
<sequence>MISKIGISKLIEPHFFNELEFENYKVLTCNSRSLLTNTRFDLAFKLLYLEMIDKNVSFSKEAYKEHIRAFSLGGFKEPGQESKNSIEKFYDAFFETFNDISLHGFDATKSLIPLSHNGSIANGAHRVASAIILDKDVSCVKLPVCDHLYDYKFFYSRSVSCDLLDIAATKFVEYADNVYIAFVWPTAQGFDEEIERIIPNIIYRKNIKMTPNGAHNLLSQIYFGEPWLGTVENNFRGSKNKVTECFKTFDFMRVIAFQADSLDSVLQIKENIRQIFNVGKHSIHITDTKDEAIRMARMIFNDNSIHFLNYAYPNKYKSTHEKLAEFKKHIDVNCIGSDDIILDSGMVLSIYGLREASDIDYLSIKSLSEYKNEGLECHDKELEYHDEEKNELIYNPKYFFYFNGLKFIAFNQLYRMKSNRDEVKDRNDCKMMESLIENNQYKNIKAKLKQSIYYEKIKLRKKITCLLKSIGLYDLVKKIYKVVLK</sequence>